<dbReference type="GO" id="GO:1990961">
    <property type="term" value="P:xenobiotic detoxification by transmembrane export across the plasma membrane"/>
    <property type="evidence" value="ECO:0007669"/>
    <property type="project" value="InterPro"/>
</dbReference>
<dbReference type="PANTHER" id="PTHR23502">
    <property type="entry name" value="MAJOR FACILITATOR SUPERFAMILY"/>
    <property type="match status" value="1"/>
</dbReference>
<feature type="transmembrane region" description="Helical" evidence="8">
    <location>
        <begin position="308"/>
        <end position="329"/>
    </location>
</feature>
<keyword evidence="11" id="KW-1185">Reference proteome</keyword>
<keyword evidence="6 8" id="KW-1133">Transmembrane helix</keyword>
<evidence type="ECO:0000256" key="1">
    <source>
        <dbReference type="ARBA" id="ARBA00004651"/>
    </source>
</evidence>
<dbReference type="InterPro" id="IPR036259">
    <property type="entry name" value="MFS_trans_sf"/>
</dbReference>
<proteinExistence type="inferred from homology"/>
<protein>
    <submittedName>
        <fullName evidence="10">Bcr/CflA family drug resistance efflux transporter</fullName>
    </submittedName>
</protein>
<dbReference type="SUPFAM" id="SSF103473">
    <property type="entry name" value="MFS general substrate transporter"/>
    <property type="match status" value="1"/>
</dbReference>
<evidence type="ECO:0000256" key="4">
    <source>
        <dbReference type="ARBA" id="ARBA00022475"/>
    </source>
</evidence>
<dbReference type="NCBIfam" id="TIGR00710">
    <property type="entry name" value="efflux_Bcr_CflA"/>
    <property type="match status" value="1"/>
</dbReference>
<keyword evidence="4" id="KW-1003">Cell membrane</keyword>
<evidence type="ECO:0000256" key="6">
    <source>
        <dbReference type="ARBA" id="ARBA00022989"/>
    </source>
</evidence>
<comment type="similarity">
    <text evidence="2">Belongs to the major facilitator superfamily. Bcr/CmlA family.</text>
</comment>
<dbReference type="RefSeq" id="WP_110360291.1">
    <property type="nucleotide sequence ID" value="NZ_QFLI01000003.1"/>
</dbReference>
<dbReference type="PANTHER" id="PTHR23502:SF132">
    <property type="entry name" value="POLYAMINE TRANSPORTER 2-RELATED"/>
    <property type="match status" value="1"/>
</dbReference>
<dbReference type="InterPro" id="IPR005829">
    <property type="entry name" value="Sugar_transporter_CS"/>
</dbReference>
<dbReference type="GO" id="GO:0042910">
    <property type="term" value="F:xenobiotic transmembrane transporter activity"/>
    <property type="evidence" value="ECO:0007669"/>
    <property type="project" value="InterPro"/>
</dbReference>
<dbReference type="GO" id="GO:0005886">
    <property type="term" value="C:plasma membrane"/>
    <property type="evidence" value="ECO:0007669"/>
    <property type="project" value="UniProtKB-SubCell"/>
</dbReference>
<dbReference type="OrthoDB" id="9807274at2"/>
<keyword evidence="5 8" id="KW-0812">Transmembrane</keyword>
<evidence type="ECO:0000256" key="7">
    <source>
        <dbReference type="ARBA" id="ARBA00023136"/>
    </source>
</evidence>
<evidence type="ECO:0000259" key="9">
    <source>
        <dbReference type="PROSITE" id="PS50850"/>
    </source>
</evidence>
<feature type="transmembrane region" description="Helical" evidence="8">
    <location>
        <begin position="375"/>
        <end position="395"/>
    </location>
</feature>
<evidence type="ECO:0000313" key="10">
    <source>
        <dbReference type="EMBL" id="PXY01478.1"/>
    </source>
</evidence>
<evidence type="ECO:0000256" key="8">
    <source>
        <dbReference type="SAM" id="Phobius"/>
    </source>
</evidence>
<dbReference type="CDD" id="cd17320">
    <property type="entry name" value="MFS_MdfA_MDR_like"/>
    <property type="match status" value="1"/>
</dbReference>
<feature type="transmembrane region" description="Helical" evidence="8">
    <location>
        <begin position="166"/>
        <end position="183"/>
    </location>
</feature>
<comment type="subcellular location">
    <subcellularLocation>
        <location evidence="1">Cell membrane</location>
        <topology evidence="1">Multi-pass membrane protein</topology>
    </subcellularLocation>
</comment>
<dbReference type="InterPro" id="IPR011701">
    <property type="entry name" value="MFS"/>
</dbReference>
<dbReference type="EMBL" id="QFLI01000003">
    <property type="protein sequence ID" value="PXY01478.1"/>
    <property type="molecule type" value="Genomic_DNA"/>
</dbReference>
<reference evidence="10 11" key="1">
    <citation type="submission" date="2018-05" db="EMBL/GenBank/DDBJ databases">
        <title>Marinifilum breve JC075T sp. nov., a marine bacterium isolated from Yongle Blue Hole in the South China Sea.</title>
        <authorList>
            <person name="Fu T."/>
        </authorList>
    </citation>
    <scope>NUCLEOTIDE SEQUENCE [LARGE SCALE GENOMIC DNA]</scope>
    <source>
        <strain evidence="10 11">JC075</strain>
    </source>
</reference>
<accession>A0A2V3ZYI7</accession>
<feature type="transmembrane region" description="Helical" evidence="8">
    <location>
        <begin position="217"/>
        <end position="234"/>
    </location>
</feature>
<sequence>MQIKRKSDTEFIIIMASLMSLASLSIDALLPGLPEIAKTIGISDPKNNQLLITMIFLGMGFGQLISGPLSDSIGRKNTIYIGFSLFALSSMLCIYSTSVEMMIVGRFIQGIGLSAPRTVATAMVRDRFVGDYMAKIMSFVTVIFILAPIVAPSFGKIMLDSFGWESIFSSQLLFGLFVILWLWQRQQETLKLENRRKLTLSLFSNGIKEFTKHKQSLIFTFMSGLILSAFMVYLSSSQQIFQEQYGLVEEFPFIFSGIAVVIGLSTFLNGSFVIRFGMLKLAQSFTTLLFCISLSYVLLFSGKANPDISILMLFLVGMLFCVGFIFGNINALAMQPMGHIAGIGAALFGFIGTVMAVPIATFIGRFIDATALPVFAGYAVCSGISLLLIQYYKFLGRRES</sequence>
<dbReference type="Pfam" id="PF07690">
    <property type="entry name" value="MFS_1"/>
    <property type="match status" value="1"/>
</dbReference>
<keyword evidence="7 8" id="KW-0472">Membrane</keyword>
<feature type="transmembrane region" description="Helical" evidence="8">
    <location>
        <begin position="254"/>
        <end position="274"/>
    </location>
</feature>
<evidence type="ECO:0000256" key="5">
    <source>
        <dbReference type="ARBA" id="ARBA00022692"/>
    </source>
</evidence>
<feature type="transmembrane region" description="Helical" evidence="8">
    <location>
        <begin position="79"/>
        <end position="97"/>
    </location>
</feature>
<feature type="transmembrane region" description="Helical" evidence="8">
    <location>
        <begin position="136"/>
        <end position="154"/>
    </location>
</feature>
<organism evidence="10 11">
    <name type="scientific">Marinifilum breve</name>
    <dbReference type="NCBI Taxonomy" id="2184082"/>
    <lineage>
        <taxon>Bacteria</taxon>
        <taxon>Pseudomonadati</taxon>
        <taxon>Bacteroidota</taxon>
        <taxon>Bacteroidia</taxon>
        <taxon>Marinilabiliales</taxon>
        <taxon>Marinifilaceae</taxon>
    </lineage>
</organism>
<evidence type="ECO:0000256" key="2">
    <source>
        <dbReference type="ARBA" id="ARBA00006236"/>
    </source>
</evidence>
<dbReference type="Proteomes" id="UP000248079">
    <property type="component" value="Unassembled WGS sequence"/>
</dbReference>
<dbReference type="AlphaFoldDB" id="A0A2V3ZYI7"/>
<comment type="caution">
    <text evidence="10">The sequence shown here is derived from an EMBL/GenBank/DDBJ whole genome shotgun (WGS) entry which is preliminary data.</text>
</comment>
<dbReference type="InterPro" id="IPR004812">
    <property type="entry name" value="Efflux_drug-R_Bcr/CmlA"/>
</dbReference>
<feature type="domain" description="Major facilitator superfamily (MFS) profile" evidence="9">
    <location>
        <begin position="11"/>
        <end position="397"/>
    </location>
</feature>
<keyword evidence="3" id="KW-0813">Transport</keyword>
<feature type="transmembrane region" description="Helical" evidence="8">
    <location>
        <begin position="341"/>
        <end position="363"/>
    </location>
</feature>
<dbReference type="Gene3D" id="1.20.1720.10">
    <property type="entry name" value="Multidrug resistance protein D"/>
    <property type="match status" value="1"/>
</dbReference>
<dbReference type="InterPro" id="IPR020846">
    <property type="entry name" value="MFS_dom"/>
</dbReference>
<dbReference type="PROSITE" id="PS50850">
    <property type="entry name" value="MFS"/>
    <property type="match status" value="1"/>
</dbReference>
<feature type="transmembrane region" description="Helical" evidence="8">
    <location>
        <begin position="281"/>
        <end position="302"/>
    </location>
</feature>
<name>A0A2V3ZYI7_9BACT</name>
<evidence type="ECO:0000256" key="3">
    <source>
        <dbReference type="ARBA" id="ARBA00022448"/>
    </source>
</evidence>
<feature type="transmembrane region" description="Helical" evidence="8">
    <location>
        <begin position="50"/>
        <end position="67"/>
    </location>
</feature>
<dbReference type="PROSITE" id="PS00216">
    <property type="entry name" value="SUGAR_TRANSPORT_1"/>
    <property type="match status" value="1"/>
</dbReference>
<evidence type="ECO:0000313" key="11">
    <source>
        <dbReference type="Proteomes" id="UP000248079"/>
    </source>
</evidence>
<gene>
    <name evidence="10" type="ORF">DF185_08315</name>
</gene>